<dbReference type="EMBL" id="VKAC01000002">
    <property type="protein sequence ID" value="TXR57542.1"/>
    <property type="molecule type" value="Genomic_DNA"/>
</dbReference>
<protein>
    <submittedName>
        <fullName evidence="1">Uncharacterized protein</fullName>
    </submittedName>
</protein>
<accession>A0A5C8ZI27</accession>
<sequence>MSTGSLPGPAPHAAAPDVLPVLSAGRHRSPRGGACFMEMASFLAGERWSDHPSCTDPLLATAARCINDRTSDAARPRLGALVPDVVGLTSADPHLPPRLVRVAAAHALPVAAEPRQRVLAVAVLTCDGVLAQLDGRDEGRLDPATEAALRRAPGAESWARRFVEENRPRRRGRPGARSREFARRTAPQLLALAVGALADTRRADVDDRLHAMLVDLVAVARQHADGVDGGGRLAGPEAAQRWAAALALTGVR</sequence>
<proteinExistence type="predicted"/>
<organism evidence="1 2">
    <name type="scientific">Quadrisphaera setariae</name>
    <dbReference type="NCBI Taxonomy" id="2593304"/>
    <lineage>
        <taxon>Bacteria</taxon>
        <taxon>Bacillati</taxon>
        <taxon>Actinomycetota</taxon>
        <taxon>Actinomycetes</taxon>
        <taxon>Kineosporiales</taxon>
        <taxon>Kineosporiaceae</taxon>
        <taxon>Quadrisphaera</taxon>
    </lineage>
</organism>
<gene>
    <name evidence="1" type="ORF">FMM08_04780</name>
</gene>
<dbReference type="OrthoDB" id="7264945at2"/>
<dbReference type="Proteomes" id="UP000321234">
    <property type="component" value="Unassembled WGS sequence"/>
</dbReference>
<reference evidence="1 2" key="1">
    <citation type="submission" date="2019-07" db="EMBL/GenBank/DDBJ databases">
        <title>Quadrisphaera sp. strain DD2A genome sequencing and assembly.</title>
        <authorList>
            <person name="Kim I."/>
        </authorList>
    </citation>
    <scope>NUCLEOTIDE SEQUENCE [LARGE SCALE GENOMIC DNA]</scope>
    <source>
        <strain evidence="1 2">DD2A</strain>
    </source>
</reference>
<name>A0A5C8ZI27_9ACTN</name>
<evidence type="ECO:0000313" key="1">
    <source>
        <dbReference type="EMBL" id="TXR57542.1"/>
    </source>
</evidence>
<dbReference type="RefSeq" id="WP_147925181.1">
    <property type="nucleotide sequence ID" value="NZ_VKAC01000002.1"/>
</dbReference>
<keyword evidence="2" id="KW-1185">Reference proteome</keyword>
<evidence type="ECO:0000313" key="2">
    <source>
        <dbReference type="Proteomes" id="UP000321234"/>
    </source>
</evidence>
<comment type="caution">
    <text evidence="1">The sequence shown here is derived from an EMBL/GenBank/DDBJ whole genome shotgun (WGS) entry which is preliminary data.</text>
</comment>
<dbReference type="AlphaFoldDB" id="A0A5C8ZI27"/>